<protein>
    <submittedName>
        <fullName evidence="4">Uncharacterized protein LOC110976365 isoform X1</fullName>
    </submittedName>
</protein>
<dbReference type="PANTHER" id="PTHR21258:SF56">
    <property type="entry name" value="IRS-TYPE PTB DOMAIN-CONTAINING PROTEIN"/>
    <property type="match status" value="1"/>
</dbReference>
<dbReference type="GO" id="GO:0007169">
    <property type="term" value="P:cell surface receptor protein tyrosine kinase signaling pathway"/>
    <property type="evidence" value="ECO:0007669"/>
    <property type="project" value="TreeGrafter"/>
</dbReference>
<dbReference type="OrthoDB" id="10071636at2759"/>
<dbReference type="KEGG" id="aplc:110976365"/>
<feature type="compositionally biased region" description="Low complexity" evidence="1">
    <location>
        <begin position="1249"/>
        <end position="1263"/>
    </location>
</feature>
<feature type="region of interest" description="Disordered" evidence="1">
    <location>
        <begin position="779"/>
        <end position="950"/>
    </location>
</feature>
<dbReference type="Gene3D" id="2.30.29.30">
    <property type="entry name" value="Pleckstrin-homology domain (PH domain)/Phosphotyrosine-binding domain (PTB)"/>
    <property type="match status" value="2"/>
</dbReference>
<feature type="compositionally biased region" description="Polar residues" evidence="1">
    <location>
        <begin position="1149"/>
        <end position="1167"/>
    </location>
</feature>
<dbReference type="PROSITE" id="PS50003">
    <property type="entry name" value="PH_DOMAIN"/>
    <property type="match status" value="1"/>
</dbReference>
<feature type="compositionally biased region" description="Basic and acidic residues" evidence="1">
    <location>
        <begin position="362"/>
        <end position="382"/>
    </location>
</feature>
<reference evidence="4" key="1">
    <citation type="submission" date="2025-08" db="UniProtKB">
        <authorList>
            <consortium name="RefSeq"/>
        </authorList>
    </citation>
    <scope>IDENTIFICATION</scope>
</reference>
<feature type="region of interest" description="Disordered" evidence="1">
    <location>
        <begin position="317"/>
        <end position="409"/>
    </location>
</feature>
<feature type="region of interest" description="Disordered" evidence="1">
    <location>
        <begin position="272"/>
        <end position="304"/>
    </location>
</feature>
<feature type="compositionally biased region" description="Basic and acidic residues" evidence="1">
    <location>
        <begin position="1025"/>
        <end position="1035"/>
    </location>
</feature>
<dbReference type="SMART" id="SM01244">
    <property type="entry name" value="IRS"/>
    <property type="match status" value="1"/>
</dbReference>
<feature type="compositionally biased region" description="Polar residues" evidence="1">
    <location>
        <begin position="393"/>
        <end position="402"/>
    </location>
</feature>
<sequence length="1301" mass="141896">MADGAMEVIYKGWLKKATSTEKKKKSFLNRQTSAWKKGYFVLLRRHDPEEGEECPFVSTYEKESVTESETPKASLKLWPHYRVDKKHDEAGKLFIFEVRTPQDSLRLMADSEAVMDLWVFYLQIQTKLRHEFPGYCFEVTPDESDPMRRIGAKGSKCLLHVSKWGLTLALKRTRSVLAQWPLKSIRIFESSETGAFSFEAGRSAPMGEARYLFATNPGEDGRMYDLLDAFTTEMQEQRNDGSIDPSQPATEEEVIKEYERLRLATFGLLGQRSASVRSTGTPSASMAVPVPVPQSRGPTTGYDHLHRGQEEIARQHSERLPGAGPTQTQGIPIRASPTRSTGPPLPPRQQGLKSPPSSFKRSYSERGHSLEKYGRSLERQRDLPLSPGEDPYTTMNSSSPLSRGSRGHRSFTEADMLQLARSGESFGNILTGDQFRHLLRSNSNKGTSEYEAMALRLGHNPYQNSGMSLLPNSYENTPLISPSPGDGVFPGLPNMGFVSSPHSLEPGPLVPPRKYQPPGRTSTTAEVQADFRGQHQPIRHTYFQHMINKHGAGARSPTSAYMSPPRHAGARKRLPSDLPGYSSVKDGTLGSHQYQEVFLFNSPRGTLRRSMSADRLFRFRNSSVSSCTSSALSVVSPLIGALDLSTYNARSSKVPSWVSFRQLPSPPPPGTHAPDFNTYCGSPHAPFPPFTDFGAFATGQTPYSDIKGNRNSFNNNNQRQSVGSGSQAEAHMRAAPIVGSEGKSKENMAPRDATEEVGYLEPVFKMKRSRSEADILDVDGSEDAVTERKKPQHRSRSKSKGFFATLRKRTNSSSNVSKEGAFSLSGGNAAKEKPSKSAISQMKRSQSNPDLLDDKPKFPSQLYKPQGYNVAAVKPASHSTNLAPVTRRKKFDFSLKLFRQNSKPSEEEGVGSDGRGSDGESKSQRRSSKSSLSEAKYSPTSQAQSVENAPISLGVKGIVASEKAISFRKASPSGPIQKQSPSPTAKPAVASKPGAASHSTPMNIVAPRLHSPSPGETFAVLPTEKAARDRLKEVANRPLPSPPKSSMQAPKDASNRSAVRRFAPGMNRHHNGLDIEQGTPLKKSNRAKKSAPPPPPRDPNTSLDSISLKSSRTNSDASDFETTAVTRHILSETGKSLSATGSERRVSVDGTSHQSSRPSSDGSQYENSDFESMPMQIGTPPGSFSERNSGISLDAGRLGVSPSFAEVDRRASFGHISLRSSRSNSNASQYENTDFGSMSAENGTPPTHSIGSGSLSSRNSAISVEGRRVGKSSSFSEADRRSVGSVSLRSSNGSQYENTHI</sequence>
<dbReference type="SMART" id="SM00233">
    <property type="entry name" value="PH"/>
    <property type="match status" value="1"/>
</dbReference>
<dbReference type="RefSeq" id="XP_022085253.1">
    <property type="nucleotide sequence ID" value="XM_022229561.1"/>
</dbReference>
<dbReference type="InterPro" id="IPR001849">
    <property type="entry name" value="PH_domain"/>
</dbReference>
<dbReference type="InterPro" id="IPR011993">
    <property type="entry name" value="PH-like_dom_sf"/>
</dbReference>
<dbReference type="Pfam" id="PF00169">
    <property type="entry name" value="PH"/>
    <property type="match status" value="1"/>
</dbReference>
<feature type="compositionally biased region" description="Polar residues" evidence="1">
    <location>
        <begin position="351"/>
        <end position="361"/>
    </location>
</feature>
<evidence type="ECO:0000259" key="2">
    <source>
        <dbReference type="PROSITE" id="PS50003"/>
    </source>
</evidence>
<feature type="compositionally biased region" description="Polar residues" evidence="1">
    <location>
        <begin position="272"/>
        <end position="284"/>
    </location>
</feature>
<feature type="region of interest" description="Disordered" evidence="1">
    <location>
        <begin position="553"/>
        <end position="577"/>
    </location>
</feature>
<feature type="region of interest" description="Disordered" evidence="1">
    <location>
        <begin position="1220"/>
        <end position="1301"/>
    </location>
</feature>
<feature type="domain" description="PH" evidence="2">
    <location>
        <begin position="7"/>
        <end position="127"/>
    </location>
</feature>
<feature type="compositionally biased region" description="Polar residues" evidence="1">
    <location>
        <begin position="974"/>
        <end position="983"/>
    </location>
</feature>
<organism evidence="3 4">
    <name type="scientific">Acanthaster planci</name>
    <name type="common">Crown-of-thorns starfish</name>
    <dbReference type="NCBI Taxonomy" id="133434"/>
    <lineage>
        <taxon>Eukaryota</taxon>
        <taxon>Metazoa</taxon>
        <taxon>Echinodermata</taxon>
        <taxon>Eleutherozoa</taxon>
        <taxon>Asterozoa</taxon>
        <taxon>Asteroidea</taxon>
        <taxon>Valvatacea</taxon>
        <taxon>Valvatida</taxon>
        <taxon>Acanthasteridae</taxon>
        <taxon>Acanthaster</taxon>
    </lineage>
</organism>
<feature type="compositionally biased region" description="Polar residues" evidence="1">
    <location>
        <begin position="837"/>
        <end position="849"/>
    </location>
</feature>
<name>A0A8B7XWK1_ACAPL</name>
<dbReference type="GeneID" id="110976365"/>
<dbReference type="InterPro" id="IPR002404">
    <property type="entry name" value="IRS_PTB"/>
</dbReference>
<dbReference type="InterPro" id="IPR050996">
    <property type="entry name" value="Docking_Protein_DOK"/>
</dbReference>
<feature type="compositionally biased region" description="Low complexity" evidence="1">
    <location>
        <begin position="1283"/>
        <end position="1294"/>
    </location>
</feature>
<accession>A0A8B7XWK1</accession>
<feature type="compositionally biased region" description="Basic and acidic residues" evidence="1">
    <location>
        <begin position="742"/>
        <end position="754"/>
    </location>
</feature>
<feature type="compositionally biased region" description="Low complexity" evidence="1">
    <location>
        <begin position="709"/>
        <end position="721"/>
    </location>
</feature>
<feature type="region of interest" description="Disordered" evidence="1">
    <location>
        <begin position="967"/>
        <end position="1190"/>
    </location>
</feature>
<feature type="region of interest" description="Disordered" evidence="1">
    <location>
        <begin position="707"/>
        <end position="754"/>
    </location>
</feature>
<feature type="compositionally biased region" description="Basic residues" evidence="1">
    <location>
        <begin position="790"/>
        <end position="799"/>
    </location>
</feature>
<feature type="compositionally biased region" description="Polar residues" evidence="1">
    <location>
        <begin position="938"/>
        <end position="947"/>
    </location>
</feature>
<dbReference type="GO" id="GO:0005737">
    <property type="term" value="C:cytoplasm"/>
    <property type="evidence" value="ECO:0007669"/>
    <property type="project" value="TreeGrafter"/>
</dbReference>
<dbReference type="PANTHER" id="PTHR21258">
    <property type="entry name" value="DOCKING PROTEIN RELATED"/>
    <property type="match status" value="1"/>
</dbReference>
<dbReference type="SUPFAM" id="SSF50729">
    <property type="entry name" value="PH domain-like"/>
    <property type="match status" value="2"/>
</dbReference>
<dbReference type="Pfam" id="PF02174">
    <property type="entry name" value="IRS"/>
    <property type="match status" value="1"/>
</dbReference>
<feature type="compositionally biased region" description="Polar residues" evidence="1">
    <location>
        <begin position="1229"/>
        <end position="1247"/>
    </location>
</feature>
<dbReference type="Proteomes" id="UP000694845">
    <property type="component" value="Unplaced"/>
</dbReference>
<evidence type="ECO:0000313" key="3">
    <source>
        <dbReference type="Proteomes" id="UP000694845"/>
    </source>
</evidence>
<gene>
    <name evidence="4" type="primary">LOC110976365</name>
</gene>
<keyword evidence="3" id="KW-1185">Reference proteome</keyword>
<feature type="compositionally biased region" description="Polar residues" evidence="1">
    <location>
        <begin position="1101"/>
        <end position="1125"/>
    </location>
</feature>
<evidence type="ECO:0000313" key="4">
    <source>
        <dbReference type="RefSeq" id="XP_022085253.1"/>
    </source>
</evidence>
<proteinExistence type="predicted"/>
<evidence type="ECO:0000256" key="1">
    <source>
        <dbReference type="SAM" id="MobiDB-lite"/>
    </source>
</evidence>
<dbReference type="SMART" id="SM00310">
    <property type="entry name" value="PTBI"/>
    <property type="match status" value="1"/>
</dbReference>